<evidence type="ECO:0008006" key="4">
    <source>
        <dbReference type="Google" id="ProtNLM"/>
    </source>
</evidence>
<name>A0ABT7VGK0_9BACE</name>
<keyword evidence="1" id="KW-0732">Signal</keyword>
<comment type="caution">
    <text evidence="2">The sequence shown here is derived from an EMBL/GenBank/DDBJ whole genome shotgun (WGS) entry which is preliminary data.</text>
</comment>
<dbReference type="Proteomes" id="UP001169458">
    <property type="component" value="Unassembled WGS sequence"/>
</dbReference>
<sequence>MRPLLLFFAAFALSLSAKAQQSAYVMVDTVRLNAAYEALMKKEDADSQREYFDAFPKTWMQYIATFQYTRNNVPPTLYSTSHKFVNAFSNKLTAISADEYCKRAIDLCIGAEIDADAPNYLKSMVRQLLNQTDTRKAIFNYLSSLRIGHRFQFWFFYWSNITRSKDLEKQFADFYDSVKNDYSEEANIMFDAYKYAYNNVNFMSTGYLDGE</sequence>
<feature type="signal peptide" evidence="1">
    <location>
        <begin position="1"/>
        <end position="19"/>
    </location>
</feature>
<keyword evidence="3" id="KW-1185">Reference proteome</keyword>
<evidence type="ECO:0000256" key="1">
    <source>
        <dbReference type="SAM" id="SignalP"/>
    </source>
</evidence>
<accession>A0ABT7VGK0</accession>
<dbReference type="EMBL" id="JAUDEN010000013">
    <property type="protein sequence ID" value="MDM8325260.1"/>
    <property type="molecule type" value="Genomic_DNA"/>
</dbReference>
<evidence type="ECO:0000313" key="2">
    <source>
        <dbReference type="EMBL" id="MDM8325260.1"/>
    </source>
</evidence>
<dbReference type="RefSeq" id="WP_289559822.1">
    <property type="nucleotide sequence ID" value="NZ_JAUDEN010000013.1"/>
</dbReference>
<gene>
    <name evidence="2" type="ORF">QUW60_08490</name>
</gene>
<reference evidence="3" key="2">
    <citation type="submission" date="2023-07" db="EMBL/GenBank/DDBJ databases">
        <title>Identification and characterization of horizontal gene transfer across gut microbiota members of farm animals based on homology search.</title>
        <authorList>
            <person name="Schwarzerova J."/>
            <person name="Nykrynova M."/>
            <person name="Jureckova K."/>
            <person name="Cejkova D."/>
            <person name="Rychlik I."/>
        </authorList>
    </citation>
    <scope>NUCLEOTIDE SEQUENCE [LARGE SCALE GENOMIC DNA]</scope>
    <source>
        <strain evidence="3">109_WCHN</strain>
    </source>
</reference>
<evidence type="ECO:0000313" key="3">
    <source>
        <dbReference type="Proteomes" id="UP001169458"/>
    </source>
</evidence>
<reference evidence="2 3" key="1">
    <citation type="submission" date="2023-06" db="EMBL/GenBank/DDBJ databases">
        <authorList>
            <person name="Zeman M."/>
            <person name="Kubasova T."/>
            <person name="Jahodarova E."/>
            <person name="Nykrynova M."/>
            <person name="Rychlik I."/>
        </authorList>
    </citation>
    <scope>NUCLEOTIDE SEQUENCE [LARGE SCALE GENOMIC DNA]</scope>
    <source>
        <strain evidence="2 3">109_WCHN</strain>
    </source>
</reference>
<organism evidence="2 3">
    <name type="scientific">Bacteroides gallinaceum</name>
    <dbReference type="NCBI Taxonomy" id="1462571"/>
    <lineage>
        <taxon>Bacteria</taxon>
        <taxon>Pseudomonadati</taxon>
        <taxon>Bacteroidota</taxon>
        <taxon>Bacteroidia</taxon>
        <taxon>Bacteroidales</taxon>
        <taxon>Bacteroidaceae</taxon>
        <taxon>Bacteroides</taxon>
    </lineage>
</organism>
<proteinExistence type="predicted"/>
<protein>
    <recommendedName>
        <fullName evidence="4">DUF4919 domain-containing protein</fullName>
    </recommendedName>
</protein>
<feature type="chain" id="PRO_5046509076" description="DUF4919 domain-containing protein" evidence="1">
    <location>
        <begin position="20"/>
        <end position="211"/>
    </location>
</feature>